<keyword evidence="2" id="KW-0067">ATP-binding</keyword>
<dbReference type="PANTHER" id="PTHR43384">
    <property type="entry name" value="SEPTUM SITE-DETERMINING PROTEIN MIND HOMOLOG, CHLOROPLASTIC-RELATED"/>
    <property type="match status" value="1"/>
</dbReference>
<dbReference type="AlphaFoldDB" id="A0A3B0Y2M0"/>
<dbReference type="EMBL" id="UOFM01000114">
    <property type="protein sequence ID" value="VAW74928.1"/>
    <property type="molecule type" value="Genomic_DNA"/>
</dbReference>
<proteinExistence type="predicted"/>
<feature type="domain" description="AAA" evidence="4">
    <location>
        <begin position="3"/>
        <end position="158"/>
    </location>
</feature>
<keyword evidence="5" id="KW-0282">Flagellum</keyword>
<dbReference type="PANTHER" id="PTHR43384:SF4">
    <property type="entry name" value="CELLULOSE BIOSYNTHESIS PROTEIN BCSQ-RELATED"/>
    <property type="match status" value="1"/>
</dbReference>
<evidence type="ECO:0000256" key="1">
    <source>
        <dbReference type="ARBA" id="ARBA00022741"/>
    </source>
</evidence>
<dbReference type="InterPro" id="IPR027417">
    <property type="entry name" value="P-loop_NTPase"/>
</dbReference>
<dbReference type="GO" id="GO:0005829">
    <property type="term" value="C:cytosol"/>
    <property type="evidence" value="ECO:0007669"/>
    <property type="project" value="TreeGrafter"/>
</dbReference>
<evidence type="ECO:0000256" key="2">
    <source>
        <dbReference type="ARBA" id="ARBA00022840"/>
    </source>
</evidence>
<dbReference type="InterPro" id="IPR050625">
    <property type="entry name" value="ParA/MinD_ATPase"/>
</dbReference>
<gene>
    <name evidence="5" type="ORF">MNBD_GAMMA14-24</name>
</gene>
<evidence type="ECO:0000256" key="3">
    <source>
        <dbReference type="SAM" id="Coils"/>
    </source>
</evidence>
<keyword evidence="1" id="KW-0547">Nucleotide-binding</keyword>
<dbReference type="InterPro" id="IPR025669">
    <property type="entry name" value="AAA_dom"/>
</dbReference>
<sequence>MTRFISITSGKGGVGKTSIAVNLAVQLAQRGKRVCLLDADWGLANVNIMLRLQPQHTLEDIITSGLSLDEVLLRNIQGVDIIPGSSGSERMTQLTPDQLDRLANAMQDLQSYDFVLIDSSSGIARNVLALSLASPEVLMVITPEPTSMTDAYAMMKLLHAEQYQGRIQVIVNHSRNHSVGRHTYGKFREVVDFYLKLRLPLLGLVQEDVLMQKAVLKQQALSCYSPESPAARDVGSLAGQLLLESDSVECIDTATFWQRYRSAAGFEQQAQPVEQQHDAVEAPVAEEPERAELEEQIETLTAQVDALITEVTQLRQANDASSAESVVPLDRGRRQLRSCCPERWIAELASDYEIVTTAGSSFPVYELDRADGKAIYFACHSLDDAYDNPGSQSSSS</sequence>
<evidence type="ECO:0000313" key="5">
    <source>
        <dbReference type="EMBL" id="VAW74928.1"/>
    </source>
</evidence>
<dbReference type="GO" id="GO:0051782">
    <property type="term" value="P:negative regulation of cell division"/>
    <property type="evidence" value="ECO:0007669"/>
    <property type="project" value="TreeGrafter"/>
</dbReference>
<keyword evidence="3" id="KW-0175">Coiled coil</keyword>
<dbReference type="Pfam" id="PF13614">
    <property type="entry name" value="AAA_31"/>
    <property type="match status" value="1"/>
</dbReference>
<name>A0A3B0Y2M0_9ZZZZ</name>
<keyword evidence="5" id="KW-0966">Cell projection</keyword>
<reference evidence="5" key="1">
    <citation type="submission" date="2018-06" db="EMBL/GenBank/DDBJ databases">
        <authorList>
            <person name="Zhirakovskaya E."/>
        </authorList>
    </citation>
    <scope>NUCLEOTIDE SEQUENCE</scope>
</reference>
<dbReference type="GO" id="GO:0005524">
    <property type="term" value="F:ATP binding"/>
    <property type="evidence" value="ECO:0007669"/>
    <property type="project" value="UniProtKB-KW"/>
</dbReference>
<organism evidence="5">
    <name type="scientific">hydrothermal vent metagenome</name>
    <dbReference type="NCBI Taxonomy" id="652676"/>
    <lineage>
        <taxon>unclassified sequences</taxon>
        <taxon>metagenomes</taxon>
        <taxon>ecological metagenomes</taxon>
    </lineage>
</organism>
<dbReference type="Gene3D" id="3.40.50.300">
    <property type="entry name" value="P-loop containing nucleotide triphosphate hydrolases"/>
    <property type="match status" value="1"/>
</dbReference>
<keyword evidence="5" id="KW-0969">Cilium</keyword>
<dbReference type="CDD" id="cd02038">
    <property type="entry name" value="FlhG-like"/>
    <property type="match status" value="1"/>
</dbReference>
<dbReference type="GO" id="GO:0016887">
    <property type="term" value="F:ATP hydrolysis activity"/>
    <property type="evidence" value="ECO:0007669"/>
    <property type="project" value="TreeGrafter"/>
</dbReference>
<accession>A0A3B0Y2M0</accession>
<dbReference type="GO" id="GO:0009898">
    <property type="term" value="C:cytoplasmic side of plasma membrane"/>
    <property type="evidence" value="ECO:0007669"/>
    <property type="project" value="TreeGrafter"/>
</dbReference>
<dbReference type="InterPro" id="IPR033875">
    <property type="entry name" value="FlhG"/>
</dbReference>
<feature type="coiled-coil region" evidence="3">
    <location>
        <begin position="290"/>
        <end position="317"/>
    </location>
</feature>
<protein>
    <submittedName>
        <fullName evidence="5">Flagellar synthesis regulator FleN</fullName>
    </submittedName>
</protein>
<dbReference type="SUPFAM" id="SSF52540">
    <property type="entry name" value="P-loop containing nucleoside triphosphate hydrolases"/>
    <property type="match status" value="1"/>
</dbReference>
<evidence type="ECO:0000259" key="4">
    <source>
        <dbReference type="Pfam" id="PF13614"/>
    </source>
</evidence>